<dbReference type="Proteomes" id="UP000798662">
    <property type="component" value="Chromosome 1"/>
</dbReference>
<proteinExistence type="predicted"/>
<name>A0ACC3BM27_PYRYE</name>
<accession>A0ACC3BM27</accession>
<keyword evidence="2" id="KW-1185">Reference proteome</keyword>
<gene>
    <name evidence="1" type="ORF">I4F81_001605</name>
</gene>
<evidence type="ECO:0000313" key="1">
    <source>
        <dbReference type="EMBL" id="KAK1859006.1"/>
    </source>
</evidence>
<reference evidence="1" key="1">
    <citation type="submission" date="2019-11" db="EMBL/GenBank/DDBJ databases">
        <title>Nori genome reveals adaptations in red seaweeds to the harsh intertidal environment.</title>
        <authorList>
            <person name="Wang D."/>
            <person name="Mao Y."/>
        </authorList>
    </citation>
    <scope>NUCLEOTIDE SEQUENCE</scope>
    <source>
        <tissue evidence="1">Gametophyte</tissue>
    </source>
</reference>
<evidence type="ECO:0000313" key="2">
    <source>
        <dbReference type="Proteomes" id="UP000798662"/>
    </source>
</evidence>
<comment type="caution">
    <text evidence="1">The sequence shown here is derived from an EMBL/GenBank/DDBJ whole genome shotgun (WGS) entry which is preliminary data.</text>
</comment>
<protein>
    <submittedName>
        <fullName evidence="1">Uncharacterized protein</fullName>
    </submittedName>
</protein>
<dbReference type="EMBL" id="CM020618">
    <property type="protein sequence ID" value="KAK1859006.1"/>
    <property type="molecule type" value="Genomic_DNA"/>
</dbReference>
<sequence length="431" mass="43953">MPSWALIVAAAATTVAAAPSFLVAATRPAGAGISCALSQLGGCEGAFWFVPATAVSALRGVDARRYGPLRNAPLEATLLAAAAAAATDGPSVPTSAPEQAPSLRAVTNGVAASGEALAAAMQQLVADPSRLGAVAPALIRAVSVEVPRATMRGSARRRIPSGALRGLFEATLEYVCLGVELFATEADAIRGELRDGNKTWVAAAVYLTGSAQVVVPFETAGGEPRPLACGSSVVDRQAIRTATLPWGSPTVVPYTVLALATLASSTTATAREAVAASAAGVQPRLDSEHVIVGYTLVPAVLGFLIGSSDALFVLVKGREARLRWRTGFNEATRHTFTFFLSVAAAAVALAAAVPLYGDFGQETVRGYVALEVGTVVYQAAAPGLPPGGTLRLTVQPVVEGVLVRLGGRVGQEIVIAAMALAAVDLAWDACY</sequence>
<organism evidence="1 2">
    <name type="scientific">Pyropia yezoensis</name>
    <name type="common">Susabi-nori</name>
    <name type="synonym">Porphyra yezoensis</name>
    <dbReference type="NCBI Taxonomy" id="2788"/>
    <lineage>
        <taxon>Eukaryota</taxon>
        <taxon>Rhodophyta</taxon>
        <taxon>Bangiophyceae</taxon>
        <taxon>Bangiales</taxon>
        <taxon>Bangiaceae</taxon>
        <taxon>Pyropia</taxon>
    </lineage>
</organism>